<dbReference type="PANTHER" id="PTHR11138:SF5">
    <property type="entry name" value="METHIONYL-TRNA FORMYLTRANSFERASE, MITOCHONDRIAL"/>
    <property type="match status" value="1"/>
</dbReference>
<evidence type="ECO:0000259" key="2">
    <source>
        <dbReference type="Pfam" id="PF02911"/>
    </source>
</evidence>
<dbReference type="InterPro" id="IPR011034">
    <property type="entry name" value="Formyl_transferase-like_C_sf"/>
</dbReference>
<dbReference type="InterPro" id="IPR005793">
    <property type="entry name" value="Formyl_trans_C"/>
</dbReference>
<dbReference type="PANTHER" id="PTHR11138">
    <property type="entry name" value="METHIONYL-TRNA FORMYLTRANSFERASE"/>
    <property type="match status" value="1"/>
</dbReference>
<dbReference type="InterPro" id="IPR036477">
    <property type="entry name" value="Formyl_transf_N_sf"/>
</dbReference>
<name>A0A5C7BJ06_9FLAO</name>
<dbReference type="GO" id="GO:0004479">
    <property type="term" value="F:methionyl-tRNA formyltransferase activity"/>
    <property type="evidence" value="ECO:0007669"/>
    <property type="project" value="TreeGrafter"/>
</dbReference>
<dbReference type="Pfam" id="PF00551">
    <property type="entry name" value="Formyl_trans_N"/>
    <property type="match status" value="1"/>
</dbReference>
<dbReference type="STRING" id="1123037.GCA_000425305_00088"/>
<accession>A0A5C7BJ06</accession>
<comment type="caution">
    <text evidence="3">The sequence shown here is derived from an EMBL/GenBank/DDBJ whole genome shotgun (WGS) entry which is preliminary data.</text>
</comment>
<dbReference type="EMBL" id="VOSB01000005">
    <property type="protein sequence ID" value="TXE19090.1"/>
    <property type="molecule type" value="Genomic_DNA"/>
</dbReference>
<dbReference type="Pfam" id="PF02911">
    <property type="entry name" value="Formyl_trans_C"/>
    <property type="match status" value="1"/>
</dbReference>
<dbReference type="InterPro" id="IPR002376">
    <property type="entry name" value="Formyl_transf_N"/>
</dbReference>
<reference evidence="3 4" key="1">
    <citation type="submission" date="2019-08" db="EMBL/GenBank/DDBJ databases">
        <title>Genome of Psychroserpens burtonensis ACAM 167.</title>
        <authorList>
            <person name="Bowman J.P."/>
        </authorList>
    </citation>
    <scope>NUCLEOTIDE SEQUENCE [LARGE SCALE GENOMIC DNA]</scope>
    <source>
        <strain evidence="3 4">ACAM 167</strain>
    </source>
</reference>
<dbReference type="Proteomes" id="UP000321938">
    <property type="component" value="Unassembled WGS sequence"/>
</dbReference>
<dbReference type="SUPFAM" id="SSF53328">
    <property type="entry name" value="Formyltransferase"/>
    <property type="match status" value="1"/>
</dbReference>
<dbReference type="Gene3D" id="3.40.50.12230">
    <property type="match status" value="1"/>
</dbReference>
<evidence type="ECO:0000313" key="4">
    <source>
        <dbReference type="Proteomes" id="UP000321938"/>
    </source>
</evidence>
<protein>
    <submittedName>
        <fullName evidence="3">Methionyl-tRNA formyltransferase</fullName>
    </submittedName>
</protein>
<keyword evidence="4" id="KW-1185">Reference proteome</keyword>
<feature type="domain" description="Formyl transferase N-terminal" evidence="1">
    <location>
        <begin position="28"/>
        <end position="160"/>
    </location>
</feature>
<dbReference type="GO" id="GO:0005829">
    <property type="term" value="C:cytosol"/>
    <property type="evidence" value="ECO:0007669"/>
    <property type="project" value="TreeGrafter"/>
</dbReference>
<dbReference type="RefSeq" id="WP_028870591.1">
    <property type="nucleotide sequence ID" value="NZ_VOSB01000005.1"/>
</dbReference>
<evidence type="ECO:0000313" key="3">
    <source>
        <dbReference type="EMBL" id="TXE19090.1"/>
    </source>
</evidence>
<dbReference type="CDD" id="cd08702">
    <property type="entry name" value="Arna_FMT_C"/>
    <property type="match status" value="1"/>
</dbReference>
<dbReference type="AlphaFoldDB" id="A0A5C7BJ06"/>
<organism evidence="3 4">
    <name type="scientific">Psychroserpens burtonensis</name>
    <dbReference type="NCBI Taxonomy" id="49278"/>
    <lineage>
        <taxon>Bacteria</taxon>
        <taxon>Pseudomonadati</taxon>
        <taxon>Bacteroidota</taxon>
        <taxon>Flavobacteriia</taxon>
        <taxon>Flavobacteriales</taxon>
        <taxon>Flavobacteriaceae</taxon>
        <taxon>Psychroserpens</taxon>
    </lineage>
</organism>
<gene>
    <name evidence="3" type="ORF">ES692_04330</name>
</gene>
<dbReference type="CDD" id="cd08369">
    <property type="entry name" value="FMT_core"/>
    <property type="match status" value="1"/>
</dbReference>
<evidence type="ECO:0000259" key="1">
    <source>
        <dbReference type="Pfam" id="PF00551"/>
    </source>
</evidence>
<dbReference type="SUPFAM" id="SSF50486">
    <property type="entry name" value="FMT C-terminal domain-like"/>
    <property type="match status" value="1"/>
</dbReference>
<keyword evidence="3" id="KW-0808">Transferase</keyword>
<proteinExistence type="predicted"/>
<sequence length="294" mass="33475">MLKIAVLCSGGLGFDTLKKIMPEYHILCVLTDSNSKTIIEFAKTNDIPLFSGNPRKKKGFEFIKAFDIDVIASINYLFLIEEDIINHSKQLTFNIHGSLLPKYRGRTPHVWAIINDEKEAGITAHVIDAGCDTGKIIHQIKVPIEDEDTGADMLNKYADEYFPMVKQVLHNLEYNQLDLKIQNDSFATYFGKRTSEDGAINWNWTKEKIRNWIRAQAHPYPGAFTFYDGEKIIIDKVSFTDELISKKQLNGQIISKINLTPIIKTSNGAIKLDTIRTENCIFELGKAFDNENRK</sequence>
<feature type="domain" description="Formyl transferase C-terminal" evidence="2">
    <location>
        <begin position="194"/>
        <end position="280"/>
    </location>
</feature>
<dbReference type="OrthoDB" id="9802815at2"/>